<accession>A0A7C9TCY4</accession>
<gene>
    <name evidence="2" type="ORF">GZ085_10230</name>
</gene>
<comment type="caution">
    <text evidence="2">The sequence shown here is derived from an EMBL/GenBank/DDBJ whole genome shotgun (WGS) entry which is preliminary data.</text>
</comment>
<evidence type="ECO:0000259" key="1">
    <source>
        <dbReference type="Pfam" id="PF04993"/>
    </source>
</evidence>
<dbReference type="AlphaFoldDB" id="A0A7C9TCY4"/>
<feature type="domain" description="TfoX N-terminal" evidence="1">
    <location>
        <begin position="13"/>
        <end position="102"/>
    </location>
</feature>
<proteinExistence type="predicted"/>
<dbReference type="Gene3D" id="3.30.1460.30">
    <property type="entry name" value="YgaC/TfoX-N like chaperone"/>
    <property type="match status" value="1"/>
</dbReference>
<dbReference type="InterPro" id="IPR007076">
    <property type="entry name" value="TfoX_N"/>
</dbReference>
<sequence length="109" mass="12107">MAYDEGVAERLRELFADHPGVTEKKMFGGMAFMYCGHILVGIIGESLMARVGPDEYAAALSRTFVREMDFTGKPMKGYVYVDPAGFESDADLKIWVDRCLDFNASLPAK</sequence>
<dbReference type="SUPFAM" id="SSF159894">
    <property type="entry name" value="YgaC/TfoX-N like"/>
    <property type="match status" value="1"/>
</dbReference>
<name>A0A7C9TCY4_9PROT</name>
<protein>
    <submittedName>
        <fullName evidence="2">TfoX/Sxy family protein</fullName>
    </submittedName>
</protein>
<dbReference type="EMBL" id="JAAFGW010000154">
    <property type="protein sequence ID" value="NDP48748.1"/>
    <property type="molecule type" value="Genomic_DNA"/>
</dbReference>
<organism evidence="2 3">
    <name type="scientific">Sulfuriferula multivorans</name>
    <dbReference type="NCBI Taxonomy" id="1559896"/>
    <lineage>
        <taxon>Bacteria</taxon>
        <taxon>Pseudomonadati</taxon>
        <taxon>Pseudomonadota</taxon>
        <taxon>Betaproteobacteria</taxon>
        <taxon>Nitrosomonadales</taxon>
        <taxon>Sulfuricellaceae</taxon>
        <taxon>Sulfuriferula</taxon>
    </lineage>
</organism>
<dbReference type="Proteomes" id="UP000483432">
    <property type="component" value="Unassembled WGS sequence"/>
</dbReference>
<evidence type="ECO:0000313" key="2">
    <source>
        <dbReference type="EMBL" id="NDP48748.1"/>
    </source>
</evidence>
<dbReference type="Pfam" id="PF04993">
    <property type="entry name" value="TfoX_N"/>
    <property type="match status" value="1"/>
</dbReference>
<evidence type="ECO:0000313" key="3">
    <source>
        <dbReference type="Proteomes" id="UP000483432"/>
    </source>
</evidence>
<reference evidence="2 3" key="1">
    <citation type="submission" date="2019-09" db="EMBL/GenBank/DDBJ databases">
        <title>H2 Metabolism Revealed by Metagenomic Analysis in Subglacial Sediment of East Antarctica.</title>
        <authorList>
            <person name="Yang Z."/>
            <person name="Zhang Y."/>
            <person name="Lv Y."/>
            <person name="Yan W."/>
            <person name="Xiao X."/>
            <person name="Sun B."/>
            <person name="Ma H."/>
        </authorList>
    </citation>
    <scope>NUCLEOTIDE SEQUENCE [LARGE SCALE GENOMIC DNA]</scope>
    <source>
        <strain evidence="2">Bin2_2</strain>
    </source>
</reference>